<dbReference type="InterPro" id="IPR040840">
    <property type="entry name" value="TcA_TcB_BD"/>
</dbReference>
<name>A0AAT9GBD7_9RICK</name>
<evidence type="ECO:0000256" key="1">
    <source>
        <dbReference type="ARBA" id="ARBA00022441"/>
    </source>
</evidence>
<dbReference type="Pfam" id="PF18413">
    <property type="entry name" value="Neuraminidase"/>
    <property type="match status" value="1"/>
</dbReference>
<feature type="domain" description="Tc toxin complex TcA C-terminal TcB-binding" evidence="5">
    <location>
        <begin position="2547"/>
        <end position="2838"/>
    </location>
</feature>
<dbReference type="Pfam" id="PF20220">
    <property type="entry name" value="ABC_toxin_N"/>
    <property type="match status" value="1"/>
</dbReference>
<feature type="compositionally biased region" description="Basic and acidic residues" evidence="4">
    <location>
        <begin position="1729"/>
        <end position="1752"/>
    </location>
</feature>
<dbReference type="Pfam" id="PF18276">
    <property type="entry name" value="TcA_TcB_BD"/>
    <property type="match status" value="1"/>
</dbReference>
<dbReference type="PANTHER" id="PTHR24412">
    <property type="entry name" value="KELCH PROTEIN"/>
    <property type="match status" value="1"/>
</dbReference>
<feature type="domain" description="ABC toxin N-terminal" evidence="7">
    <location>
        <begin position="1317"/>
        <end position="1435"/>
    </location>
</feature>
<keyword evidence="3" id="KW-0175">Coiled coil</keyword>
<dbReference type="InterPro" id="IPR046839">
    <property type="entry name" value="ABC_toxin_N"/>
</dbReference>
<dbReference type="SUPFAM" id="SSF117281">
    <property type="entry name" value="Kelch motif"/>
    <property type="match status" value="2"/>
</dbReference>
<accession>A0AAT9GBD7</accession>
<evidence type="ECO:0000256" key="2">
    <source>
        <dbReference type="ARBA" id="ARBA00022737"/>
    </source>
</evidence>
<evidence type="ECO:0000256" key="4">
    <source>
        <dbReference type="SAM" id="MobiDB-lite"/>
    </source>
</evidence>
<organism evidence="8">
    <name type="scientific">Wolbachia endosymbiont of Sergentomyia squamirostris</name>
    <dbReference type="NCBI Taxonomy" id="3113640"/>
    <lineage>
        <taxon>Bacteria</taxon>
        <taxon>Pseudomonadati</taxon>
        <taxon>Pseudomonadota</taxon>
        <taxon>Alphaproteobacteria</taxon>
        <taxon>Rickettsiales</taxon>
        <taxon>Anaplasmataceae</taxon>
        <taxon>Wolbachieae</taxon>
        <taxon>Wolbachia</taxon>
    </lineage>
</organism>
<reference evidence="8" key="1">
    <citation type="submission" date="2024-01" db="EMBL/GenBank/DDBJ databases">
        <title>Sequencing the genomes of a sandfly, Sergentomyia squamirostris, and its two endosymbionts.</title>
        <authorList>
            <person name="Itokawa K."/>
            <person name="Sanjoba C."/>
        </authorList>
    </citation>
    <scope>NUCLEOTIDE SEQUENCE</scope>
    <source>
        <strain evidence="8">WSSQ</strain>
    </source>
</reference>
<evidence type="ECO:0000256" key="3">
    <source>
        <dbReference type="SAM" id="Coils"/>
    </source>
</evidence>
<evidence type="ECO:0000259" key="7">
    <source>
        <dbReference type="Pfam" id="PF20220"/>
    </source>
</evidence>
<dbReference type="Gene3D" id="2.120.10.80">
    <property type="entry name" value="Kelch-type beta propeller"/>
    <property type="match status" value="2"/>
</dbReference>
<keyword evidence="2" id="KW-0677">Repeat</keyword>
<evidence type="ECO:0000259" key="5">
    <source>
        <dbReference type="Pfam" id="PF18276"/>
    </source>
</evidence>
<feature type="coiled-coil region" evidence="3">
    <location>
        <begin position="625"/>
        <end position="669"/>
    </location>
</feature>
<dbReference type="InterPro" id="IPR015915">
    <property type="entry name" value="Kelch-typ_b-propeller"/>
</dbReference>
<dbReference type="InterPro" id="IPR041079">
    <property type="entry name" value="Neuraminidase-like"/>
</dbReference>
<proteinExistence type="predicted"/>
<evidence type="ECO:0000313" key="8">
    <source>
        <dbReference type="EMBL" id="BFD47072.1"/>
    </source>
</evidence>
<evidence type="ECO:0000259" key="6">
    <source>
        <dbReference type="Pfam" id="PF18413"/>
    </source>
</evidence>
<protein>
    <submittedName>
        <fullName evidence="8">Uncharacterized protein</fullName>
    </submittedName>
</protein>
<dbReference type="SMART" id="SM00612">
    <property type="entry name" value="Kelch"/>
    <property type="match status" value="4"/>
</dbReference>
<feature type="compositionally biased region" description="Basic and acidic residues" evidence="4">
    <location>
        <begin position="1761"/>
        <end position="1771"/>
    </location>
</feature>
<sequence>MTTDSNIVKTIFKTKEGYNECDHCQSVLSPAAYFVKLVETVEKYIPGHKLKERRPDLFELSLDCNSTNKAKLYLEIANEIMEKNLDKKLGGNALQKLATAKYPFNLPANFPLVSIRAYLEKQGITLADLYKVLKPEANNVAESLGLSPEEYELITSTSSNSSEVYGASDSELKNAEKFIAQTNIDHDKLWQLIDCYNKIKQPTNELSINLGTIDNIDQALGFLHRFIRLANKLNWSFDELCNVLLAIDKDEIDAGTLNEISRIKSLQEKLKKSLNEVYKLYPNASISIEGSKSEEDANNAAESLFFLQGVKESDLKKIYGIEEPSEPFKEENFDEFIVRTGTKRQEVEWLLSQSATHVKKANKQEKISVKEQKFLHNFTQLAGQLKLLFGKLNVLIAELPREFKLKDLVTNTDNSTILKKIWNISDNELTSLVNYNDKISNKIGRSLISEVHKQILLARLMNISTAEIVQILLQLNITDLNLDNIERIFELNNWLNNNSITIEQLNTLINSSALSHQHVKEINEIEEEIEKNQELEIRKRLDSLVSHAELTGEWKIQIEKILEESEIKKLKNREKLDALMNNSTLSVDCKTKIKGILEELKSKEKLDSLINDSTLSEEYKIKEIIEKTENKKLTSKERLDALINDSTLSEKCKTRISEVIEERENLHNEIRKHFNISSDVLAAAHQFTEKQPTNLQLLRLESPNKNIVHDIGIIGNKAVFLGKSEVHSKNSVESSMREPRENVAVATIGTKTIFFCGKKSENEYSRKIDIYDEETKSWVTKAASEERDSAAVAVVGNKAIFLGGNKDNRRCSLQVDVYDNGVWTKHTASRARSDASVAVVGEKAIFFGGKINKTRSSAIDIYNNGEWVNRTDTASEARSNASVAIIDTKVIFFGGSKGDNQCSSKVDIYDSKAEKWTTHTVSEARENASVAVVDGKAIFFGGKVGQTRSNKIDIYDAKTEKWVEVHDTVSEARDMASVAVVNKQAIFFGGDKGNEQFSSQVDIYDSIANSWTTHTVSEVRENVSVAVVGAKAIFFTRKKNNRATGQVYIYDSISKNWVVHVAVDNEIPDGLLAEITNSTKYYGKIDIYDNTAKAWKAVDVYKPDECTSISVRNNKATLVFKNAKGDTYERVYSIGLSVTYDAAIEELLNNTAVFTTLKMDAEDINHIINHADAYKLKATWTEDQIKTLENYKTLQDEFSGNELTLSQYVEWLRDSYDKSKVTEKIAQLTNLDKKLLNQIKEINAFKKCFSKENHPIDSLRKIKFLVDMAEQTGIDGQILLELKDLHNLPSSTEWNKYNNIERKLRESLSYVEGVKEHLENQRRNILAGYMLHTYLEIKNKNMRGLYAFLLIDVEMSDCSKISLLKAGLNSLQLYIHRCMLGLEEGVTVNSKLTEEMWDLLDNYREWEATKKVALYPENYLNPTLRKSATTEYKELQNTLMQGNLTDEEAANAYIKYFEDFAQLVNLQIVDTYFADNKLYILGRTIAEPYIYYYRVGNFKISKDSGPQTWESWKKIEAQIPIEKARIIHAFSRIFIFWVQKTEKEKQIENMSINDSTLDVYYVFKKADGSWSAQQKLSDSIKLDNSFERKLREYIHSRDYYNNHKEYCERKKEEVEKGKKGCWTEMVTYCETQITEYKESIDKVIGESKKANKEFYGKLKVMLNDENDEKKILIISTEKGFENSAFVLKKDLTSNAQRVGYLTDYLKVEDASNPLEQVIADSYQAQKNEYKDQMQGDKRRKIEESKRRIEVSKKRQQNYGLEKSDKEKEKNGLEGKVNSIEQNIAKRKELWTNLSELEAQLANLLKESPRSLQQESIEKGSLQTAINHLKQNVLQSKLDTEEKSSELQQKLTTLGVLEGEVTTLIEDINKLATKDTIDNSLQTKIKGIRNRLSDLQLQGVILDPLEESAKKSVLQKIASDLNQKLRQSKLNLDGKIAEVQVLSTSLEKMDITILEEKINMLQEPEKTIEVLMREKNVLTQSIVKITNEIDKLDKKIKAEKEISDSSEKEKSTLENSISQRVYTNHNNVLDEMQKKDIELAKQLISQKACDKECGKLKDRAIDKAIIEIINNVYDQSYTSKLVDLTSRQDLAVTKFSGFYGVYLWEIFFHIPTLIAYLFNQEQKFAKARKWYQYIFNPLKKGCNAWQFIPFKTKCNSQDKNDEKCDSGEPVDSLDPYKEAYNKKTSFEEYVIMSYVDNLIDWGDMLFSQASWEGINQATMLYTRAWDLLGEKPKKKGKHKVTSKNISGLLCTVGYAVYEVEAAAPSCTSQQHQHTSSCAINTTKYCDYFCTPENKDFISLWDRVEDRLYKTRHCLDISGKHLELPLFQPPIDPRQLISAAGGGSTMRLPKITQVPHYRFKYMITYAKSIADTVTQIGSELLSVLEKKDAEALNLLYNKQEAVMANLMTTIKEKAIEALKEEAKVLNTSLSSAKDRKSHYEKLIKNDLSSLERKAFDLAKEAIEKRIDSSTLRGLAAALHLIPTVFGLACGSFQPGSAAEIAAIVSESEAMRIEGTASEMVTKASYQRREEDWSLQEIMATHDVEQIGYQIEANKINQANAAQDLKAHKESIKQIREKEQFFRSKFTNQELYSWMKGELKNLYIKAYRLALEAARQAEWAYQYEIDNDKTFIQPGHWNSLKEGLLSGQKLKFELEQLDKEYHDTNERRLEITKVISLKSLDPMALHELKTKGSCKFSFTEKLFDLDFPGHYARKIKDIKITIPAVVGPYENVHASLQQTSNQVVLKSDGAINAIKYLVNPSEEEQPETDLLRVNWKPNQEIAISKADQDSGLFELSFGDERYLPFEGTGAVSTWELSLPQATNRFDISTISDVIIHLDYTALNGGEVLSRQVKNLDQIKYYQGTFIVNLSAVYPEEWNKFKQANGQSSELKFKLFPEIFPIHVKNPEVDLNDGNNICIIPATPDADKITIKLDNYNWERNSKKIVNPSLTIGTDWNIQVNNADISKLEEIIIMVPYKATINW</sequence>
<dbReference type="EMBL" id="AP029172">
    <property type="protein sequence ID" value="BFD47072.1"/>
    <property type="molecule type" value="Genomic_DNA"/>
</dbReference>
<gene>
    <name evidence="8" type="ORF">DMENIID0003_01460</name>
</gene>
<dbReference type="Pfam" id="PF24681">
    <property type="entry name" value="Kelch_KLHDC2_KLHL20_DRC7"/>
    <property type="match status" value="1"/>
</dbReference>
<feature type="region of interest" description="Disordered" evidence="4">
    <location>
        <begin position="1729"/>
        <end position="1771"/>
    </location>
</feature>
<dbReference type="InterPro" id="IPR006652">
    <property type="entry name" value="Kelch_1"/>
</dbReference>
<dbReference type="PANTHER" id="PTHR24412:SF489">
    <property type="entry name" value="RING FINGER DOMAIN AND KELCH REPEAT-CONTAINING PROTEIN DDB_G0271372"/>
    <property type="match status" value="1"/>
</dbReference>
<feature type="domain" description="Neuraminidase-like" evidence="6">
    <location>
        <begin position="1467"/>
        <end position="1598"/>
    </location>
</feature>
<feature type="coiled-coil region" evidence="3">
    <location>
        <begin position="1974"/>
        <end position="2008"/>
    </location>
</feature>
<keyword evidence="1" id="KW-0880">Kelch repeat</keyword>